<dbReference type="KEGG" id="vg:5184158"/>
<dbReference type="Proteomes" id="UP000202782">
    <property type="component" value="Segment"/>
</dbReference>
<evidence type="ECO:0000313" key="2">
    <source>
        <dbReference type="Proteomes" id="UP000202782"/>
    </source>
</evidence>
<proteinExistence type="predicted"/>
<keyword evidence="2" id="KW-1185">Reference proteome</keyword>
<dbReference type="RefSeq" id="YP_001257024.1">
    <property type="nucleotide sequence ID" value="NC_009503.1"/>
</dbReference>
<protein>
    <recommendedName>
        <fullName evidence="3">P45</fullName>
    </recommendedName>
</protein>
<dbReference type="EMBL" id="DQ288858">
    <property type="protein sequence ID" value="ABQ52016.1"/>
    <property type="molecule type" value="Genomic_DNA"/>
</dbReference>
<gene>
    <name evidence="1" type="primary">orf73</name>
    <name evidence="1" type="ORF">SlGVgp073</name>
</gene>
<accession>A5IZS5</accession>
<dbReference type="GeneID" id="5184158"/>
<organism evidence="1 2">
    <name type="scientific">Spodoptera litura granulovirus</name>
    <dbReference type="NCBI Taxonomy" id="359919"/>
    <lineage>
        <taxon>Viruses</taxon>
        <taxon>Viruses incertae sedis</taxon>
        <taxon>Naldaviricetes</taxon>
        <taxon>Lefavirales</taxon>
        <taxon>Baculoviridae</taxon>
        <taxon>Betabaculovirus</taxon>
        <taxon>Betabaculovirus spliturae</taxon>
    </lineage>
</organism>
<dbReference type="OrthoDB" id="4662at10239"/>
<dbReference type="InterPro" id="IPR006962">
    <property type="entry name" value="P48_Baculovir"/>
</dbReference>
<sequence length="373" mass="43762">MMKYEVEYTFRFFKMDQSLNVKFLAKLEESEIDTLAFLLSEYFNQQHMFVFKGLTFFSQYKHVIEVIKNDYEAKANNDPEVKKVFKMFVENDFIGQVPSFQLIINVMRPYYKPLPSVDVDLITCDICPKNKFLCIACKASYVSLAVTLLDSSLQDGWDNYFRPMLGIPLLFFIIFRSDLTQLDDELFSVDNIITNSLLIFFYNLLCDKTTPMYWDHKKCKPLISNCKKYVQGIKDDSLERLLAGLNTSTYNTKLYAPLKQFMEQHFKNNKQVGKIIHKIFLGFFLRIYLEAADGKTRNAYDLETRNVCNIIFKDYKRVDFEEFMNKLAGIKQDLCLIVVQNLIIPKECIVTLFNKYNLENDISNLIQKTVSFA</sequence>
<dbReference type="Pfam" id="PF04878">
    <property type="entry name" value="Baculo_p48"/>
    <property type="match status" value="1"/>
</dbReference>
<evidence type="ECO:0000313" key="1">
    <source>
        <dbReference type="EMBL" id="ABQ52016.1"/>
    </source>
</evidence>
<evidence type="ECO:0008006" key="3">
    <source>
        <dbReference type="Google" id="ProtNLM"/>
    </source>
</evidence>
<name>A5IZS5_9BBAC</name>
<reference evidence="1 2" key="1">
    <citation type="journal article" date="2008" name="J. Microbiol.">
        <title>Molecular and phylogenetic characterization of Spodoptera litura granulovirus.</title>
        <authorList>
            <person name="Wang Y."/>
            <person name="Choi J.Y."/>
            <person name="Roh J.Y."/>
            <person name="Woo S.D."/>
            <person name="Jin B.R."/>
            <person name="Je Y.H."/>
        </authorList>
    </citation>
    <scope>NUCLEOTIDE SEQUENCE [LARGE SCALE GENOMIC DNA]</scope>
    <source>
        <strain evidence="1">SlGV-K1</strain>
    </source>
</reference>